<dbReference type="GO" id="GO:0005524">
    <property type="term" value="F:ATP binding"/>
    <property type="evidence" value="ECO:0007669"/>
    <property type="project" value="UniProtKB-KW"/>
</dbReference>
<keyword evidence="2" id="KW-0547">Nucleotide-binding</keyword>
<dbReference type="InterPro" id="IPR038461">
    <property type="entry name" value="Schlafen_AlbA_2_dom_sf"/>
</dbReference>
<dbReference type="Pfam" id="PF04326">
    <property type="entry name" value="SLFN_AlbA_2"/>
    <property type="match status" value="1"/>
</dbReference>
<accession>A0ABT4RLN1</accession>
<dbReference type="InterPro" id="IPR007421">
    <property type="entry name" value="Schlafen_AlbA_2_dom"/>
</dbReference>
<evidence type="ECO:0000313" key="3">
    <source>
        <dbReference type="Proteomes" id="UP001147700"/>
    </source>
</evidence>
<dbReference type="RefSeq" id="WP_202958026.1">
    <property type="nucleotide sequence ID" value="NZ_JAPCID010000025.1"/>
</dbReference>
<organism evidence="2 3">
    <name type="scientific">Solirubrobacter deserti</name>
    <dbReference type="NCBI Taxonomy" id="2282478"/>
    <lineage>
        <taxon>Bacteria</taxon>
        <taxon>Bacillati</taxon>
        <taxon>Actinomycetota</taxon>
        <taxon>Thermoleophilia</taxon>
        <taxon>Solirubrobacterales</taxon>
        <taxon>Solirubrobacteraceae</taxon>
        <taxon>Solirubrobacter</taxon>
    </lineage>
</organism>
<proteinExistence type="predicted"/>
<comment type="caution">
    <text evidence="2">The sequence shown here is derived from an EMBL/GenBank/DDBJ whole genome shotgun (WGS) entry which is preliminary data.</text>
</comment>
<dbReference type="EMBL" id="JAPCID010000025">
    <property type="protein sequence ID" value="MDA0139419.1"/>
    <property type="molecule type" value="Genomic_DNA"/>
</dbReference>
<dbReference type="Gene3D" id="3.30.950.30">
    <property type="entry name" value="Schlafen, AAA domain"/>
    <property type="match status" value="1"/>
</dbReference>
<evidence type="ECO:0000259" key="1">
    <source>
        <dbReference type="Pfam" id="PF04326"/>
    </source>
</evidence>
<gene>
    <name evidence="2" type="ORF">OJ962_18090</name>
</gene>
<keyword evidence="2" id="KW-0067">ATP-binding</keyword>
<reference evidence="2" key="1">
    <citation type="submission" date="2022-10" db="EMBL/GenBank/DDBJ databases">
        <title>The WGS of Solirubrobacter sp. CPCC 204708.</title>
        <authorList>
            <person name="Jiang Z."/>
        </authorList>
    </citation>
    <scope>NUCLEOTIDE SEQUENCE</scope>
    <source>
        <strain evidence="2">CPCC 204708</strain>
    </source>
</reference>
<dbReference type="Proteomes" id="UP001147700">
    <property type="component" value="Unassembled WGS sequence"/>
</dbReference>
<sequence length="424" mass="44847">MTLGSFARSSLAEIAVADLDRMLTLDETLFVEHKRDLGRGNENYQLAKAVAAFANTLGGWLLIGVANARPTGEAKVMEAAPTLVDGIRDRLRREIDPLPAFEARIIPHPAGNVGVVRVYESSDTPHVLLRSGSVFVREVAGDTDASRPPRIGGSEASQRVYAANQIRSQAQLMALAARGRDASTRVDELLSLTRPLPLVETGLGFAFSVAQDGKMTVGTARAAAIVVRVAPYTLPPRFLGWSTSADASGACLSSVESLAGLRGLGSGWVSPDPAGVFVAVPLGQHTRHADGVGERLDSTAQVVVDGAGVAGASLQLDAPRDARRARRFTTREAANDLVAPVIRSAVALLERAECLGRARCHVDLFYLPSALRLIGEGESSARDWVSISADIDIPSDETEVQAVAVRAMNAYARSAGIPEWDSAA</sequence>
<keyword evidence="3" id="KW-1185">Reference proteome</keyword>
<name>A0ABT4RLN1_9ACTN</name>
<feature type="domain" description="Schlafen AlbA-2" evidence="1">
    <location>
        <begin position="27"/>
        <end position="138"/>
    </location>
</feature>
<protein>
    <submittedName>
        <fullName evidence="2">ATP-binding protein</fullName>
    </submittedName>
</protein>
<evidence type="ECO:0000313" key="2">
    <source>
        <dbReference type="EMBL" id="MDA0139419.1"/>
    </source>
</evidence>